<name>A0ABR2MAQ8_9ASPA</name>
<comment type="caution">
    <text evidence="2">The sequence shown here is derived from an EMBL/GenBank/DDBJ whole genome shotgun (WGS) entry which is preliminary data.</text>
</comment>
<reference evidence="2 3" key="1">
    <citation type="journal article" date="2022" name="Nat. Plants">
        <title>Genomes of leafy and leafless Platanthera orchids illuminate the evolution of mycoheterotrophy.</title>
        <authorList>
            <person name="Li M.H."/>
            <person name="Liu K.W."/>
            <person name="Li Z."/>
            <person name="Lu H.C."/>
            <person name="Ye Q.L."/>
            <person name="Zhang D."/>
            <person name="Wang J.Y."/>
            <person name="Li Y.F."/>
            <person name="Zhong Z.M."/>
            <person name="Liu X."/>
            <person name="Yu X."/>
            <person name="Liu D.K."/>
            <person name="Tu X.D."/>
            <person name="Liu B."/>
            <person name="Hao Y."/>
            <person name="Liao X.Y."/>
            <person name="Jiang Y.T."/>
            <person name="Sun W.H."/>
            <person name="Chen J."/>
            <person name="Chen Y.Q."/>
            <person name="Ai Y."/>
            <person name="Zhai J.W."/>
            <person name="Wu S.S."/>
            <person name="Zhou Z."/>
            <person name="Hsiao Y.Y."/>
            <person name="Wu W.L."/>
            <person name="Chen Y.Y."/>
            <person name="Lin Y.F."/>
            <person name="Hsu J.L."/>
            <person name="Li C.Y."/>
            <person name="Wang Z.W."/>
            <person name="Zhao X."/>
            <person name="Zhong W.Y."/>
            <person name="Ma X.K."/>
            <person name="Ma L."/>
            <person name="Huang J."/>
            <person name="Chen G.Z."/>
            <person name="Huang M.Z."/>
            <person name="Huang L."/>
            <person name="Peng D.H."/>
            <person name="Luo Y.B."/>
            <person name="Zou S.Q."/>
            <person name="Chen S.P."/>
            <person name="Lan S."/>
            <person name="Tsai W.C."/>
            <person name="Van de Peer Y."/>
            <person name="Liu Z.J."/>
        </authorList>
    </citation>
    <scope>NUCLEOTIDE SEQUENCE [LARGE SCALE GENOMIC DNA]</scope>
    <source>
        <strain evidence="2">Lor288</strain>
    </source>
</reference>
<evidence type="ECO:0000313" key="2">
    <source>
        <dbReference type="EMBL" id="KAK8960986.1"/>
    </source>
</evidence>
<organism evidence="2 3">
    <name type="scientific">Platanthera guangdongensis</name>
    <dbReference type="NCBI Taxonomy" id="2320717"/>
    <lineage>
        <taxon>Eukaryota</taxon>
        <taxon>Viridiplantae</taxon>
        <taxon>Streptophyta</taxon>
        <taxon>Embryophyta</taxon>
        <taxon>Tracheophyta</taxon>
        <taxon>Spermatophyta</taxon>
        <taxon>Magnoliopsida</taxon>
        <taxon>Liliopsida</taxon>
        <taxon>Asparagales</taxon>
        <taxon>Orchidaceae</taxon>
        <taxon>Orchidoideae</taxon>
        <taxon>Orchideae</taxon>
        <taxon>Orchidinae</taxon>
        <taxon>Platanthera</taxon>
    </lineage>
</organism>
<protein>
    <submittedName>
        <fullName evidence="2">Uncharacterized protein</fullName>
    </submittedName>
</protein>
<feature type="transmembrane region" description="Helical" evidence="1">
    <location>
        <begin position="102"/>
        <end position="132"/>
    </location>
</feature>
<keyword evidence="3" id="KW-1185">Reference proteome</keyword>
<keyword evidence="1" id="KW-0472">Membrane</keyword>
<keyword evidence="1" id="KW-1133">Transmembrane helix</keyword>
<feature type="transmembrane region" description="Helical" evidence="1">
    <location>
        <begin position="30"/>
        <end position="55"/>
    </location>
</feature>
<dbReference type="PANTHER" id="PTHR35990:SF1">
    <property type="entry name" value="GAG1AT PROTEIN"/>
    <property type="match status" value="1"/>
</dbReference>
<sequence>MVGDESSTSSGGGFRSRLHYFLYSRKKKHVFAGIAIILVVFVVPLYFMTIVSPVIDASSWPSPSAASTLVASPDACHVFRDRRLPLSRRPPPLLPPGRVRPLVAIASTWACPAAAFLTASTLAVTASVWLCLSTGYSAASTLAANAYDWSRPSVVSSAS</sequence>
<dbReference type="EMBL" id="JBBWWR010000010">
    <property type="protein sequence ID" value="KAK8960986.1"/>
    <property type="molecule type" value="Genomic_DNA"/>
</dbReference>
<keyword evidence="1" id="KW-0812">Transmembrane</keyword>
<evidence type="ECO:0000313" key="3">
    <source>
        <dbReference type="Proteomes" id="UP001412067"/>
    </source>
</evidence>
<dbReference type="Proteomes" id="UP001412067">
    <property type="component" value="Unassembled WGS sequence"/>
</dbReference>
<accession>A0ABR2MAQ8</accession>
<dbReference type="PANTHER" id="PTHR35990">
    <property type="entry name" value="GAG1AT PROTEIN"/>
    <property type="match status" value="1"/>
</dbReference>
<proteinExistence type="predicted"/>
<gene>
    <name evidence="2" type="ORF">KSP40_PGU005343</name>
</gene>
<evidence type="ECO:0000256" key="1">
    <source>
        <dbReference type="SAM" id="Phobius"/>
    </source>
</evidence>